<proteinExistence type="predicted"/>
<dbReference type="OrthoDB" id="8451054at2"/>
<gene>
    <name evidence="2" type="ORF">Dthio_PD0116</name>
</gene>
<dbReference type="EMBL" id="ACJN02000005">
    <property type="protein sequence ID" value="EFI32814.1"/>
    <property type="molecule type" value="Genomic_DNA"/>
</dbReference>
<dbReference type="Pfam" id="PF10047">
    <property type="entry name" value="DUF2281"/>
    <property type="match status" value="1"/>
</dbReference>
<evidence type="ECO:0000259" key="1">
    <source>
        <dbReference type="Pfam" id="PF10047"/>
    </source>
</evidence>
<dbReference type="RefSeq" id="WP_008871896.1">
    <property type="nucleotide sequence ID" value="NZ_ACJN02000005.1"/>
</dbReference>
<dbReference type="InterPro" id="IPR018739">
    <property type="entry name" value="DUF2281"/>
</dbReference>
<sequence length="64" mass="7622">MNTTEVVINEIKQLPEPLQREVLNYAYFLKHKAEQDSLLKAQLFSMEQIWSNEEDEAWNNVPTR</sequence>
<organism evidence="2 3">
    <name type="scientific">Desulfonatronospira thiodismutans ASO3-1</name>
    <dbReference type="NCBI Taxonomy" id="555779"/>
    <lineage>
        <taxon>Bacteria</taxon>
        <taxon>Pseudomonadati</taxon>
        <taxon>Thermodesulfobacteriota</taxon>
        <taxon>Desulfovibrionia</taxon>
        <taxon>Desulfovibrionales</taxon>
        <taxon>Desulfonatronovibrionaceae</taxon>
        <taxon>Desulfonatronospira</taxon>
    </lineage>
</organism>
<accession>D6SV58</accession>
<comment type="caution">
    <text evidence="2">The sequence shown here is derived from an EMBL/GenBank/DDBJ whole genome shotgun (WGS) entry which is preliminary data.</text>
</comment>
<evidence type="ECO:0000313" key="3">
    <source>
        <dbReference type="Proteomes" id="UP000005496"/>
    </source>
</evidence>
<keyword evidence="3" id="KW-1185">Reference proteome</keyword>
<evidence type="ECO:0000313" key="2">
    <source>
        <dbReference type="EMBL" id="EFI32814.1"/>
    </source>
</evidence>
<dbReference type="AlphaFoldDB" id="D6SV58"/>
<dbReference type="Proteomes" id="UP000005496">
    <property type="component" value="Unassembled WGS sequence"/>
</dbReference>
<reference evidence="2" key="1">
    <citation type="submission" date="2010-05" db="EMBL/GenBank/DDBJ databases">
        <title>The draft genome of Desulfonatronospira thiodismutans ASO3-1.</title>
        <authorList>
            <consortium name="US DOE Joint Genome Institute (JGI-PGF)"/>
            <person name="Lucas S."/>
            <person name="Copeland A."/>
            <person name="Lapidus A."/>
            <person name="Cheng J.-F."/>
            <person name="Bruce D."/>
            <person name="Goodwin L."/>
            <person name="Pitluck S."/>
            <person name="Chertkov O."/>
            <person name="Brettin T."/>
            <person name="Detter J.C."/>
            <person name="Han C."/>
            <person name="Land M.L."/>
            <person name="Hauser L."/>
            <person name="Kyrpides N."/>
            <person name="Mikhailova N."/>
            <person name="Muyzer G."/>
            <person name="Woyke T."/>
        </authorList>
    </citation>
    <scope>NUCLEOTIDE SEQUENCE [LARGE SCALE GENOMIC DNA]</scope>
    <source>
        <strain evidence="2">ASO3-1</strain>
    </source>
</reference>
<name>D6SV58_9BACT</name>
<protein>
    <recommendedName>
        <fullName evidence="1">DUF2281 domain-containing protein</fullName>
    </recommendedName>
</protein>
<feature type="domain" description="DUF2281" evidence="1">
    <location>
        <begin position="8"/>
        <end position="34"/>
    </location>
</feature>